<evidence type="ECO:0000313" key="4">
    <source>
        <dbReference type="EMBL" id="WAT24028.1"/>
    </source>
</evidence>
<dbReference type="Gene3D" id="1.10.150.310">
    <property type="entry name" value="Tex RuvX-like domain-like"/>
    <property type="match status" value="1"/>
</dbReference>
<organism evidence="4 5">
    <name type="scientific">Aerococcus urinaeequi</name>
    <dbReference type="NCBI Taxonomy" id="51665"/>
    <lineage>
        <taxon>Bacteria</taxon>
        <taxon>Bacillati</taxon>
        <taxon>Bacillota</taxon>
        <taxon>Bacilli</taxon>
        <taxon>Lactobacillales</taxon>
        <taxon>Aerococcaceae</taxon>
        <taxon>Aerococcus</taxon>
    </lineage>
</organism>
<dbReference type="GO" id="GO:0003677">
    <property type="term" value="F:DNA binding"/>
    <property type="evidence" value="ECO:0007669"/>
    <property type="project" value="InterPro"/>
</dbReference>
<feature type="domain" description="Helix-hairpin-helix DNA-binding motif class 1" evidence="3">
    <location>
        <begin position="258"/>
        <end position="277"/>
    </location>
</feature>
<name>A0AA47GAD6_9LACT</name>
<gene>
    <name evidence="4" type="ORF">OZ415_07120</name>
</gene>
<dbReference type="Gene3D" id="3.10.560.10">
    <property type="entry name" value="Outer membrane lipoprotein wza domain like"/>
    <property type="match status" value="1"/>
</dbReference>
<proteinExistence type="predicted"/>
<dbReference type="InterPro" id="IPR004509">
    <property type="entry name" value="Competence_ComEA_HhH"/>
</dbReference>
<evidence type="ECO:0000256" key="2">
    <source>
        <dbReference type="SAM" id="Phobius"/>
    </source>
</evidence>
<dbReference type="GO" id="GO:0006281">
    <property type="term" value="P:DNA repair"/>
    <property type="evidence" value="ECO:0007669"/>
    <property type="project" value="InterPro"/>
</dbReference>
<dbReference type="InterPro" id="IPR019554">
    <property type="entry name" value="Soluble_ligand-bd"/>
</dbReference>
<dbReference type="InterPro" id="IPR010994">
    <property type="entry name" value="RuvA_2-like"/>
</dbReference>
<dbReference type="SUPFAM" id="SSF47781">
    <property type="entry name" value="RuvA domain 2-like"/>
    <property type="match status" value="1"/>
</dbReference>
<feature type="transmembrane region" description="Helical" evidence="2">
    <location>
        <begin position="30"/>
        <end position="49"/>
    </location>
</feature>
<dbReference type="Proteomes" id="UP001164714">
    <property type="component" value="Chromosome"/>
</dbReference>
<keyword evidence="2" id="KW-0472">Membrane</keyword>
<dbReference type="EMBL" id="CP114063">
    <property type="protein sequence ID" value="WAT24028.1"/>
    <property type="molecule type" value="Genomic_DNA"/>
</dbReference>
<dbReference type="InterPro" id="IPR051675">
    <property type="entry name" value="Endo/Exo/Phosphatase_dom_1"/>
</dbReference>
<feature type="region of interest" description="Disordered" evidence="1">
    <location>
        <begin position="100"/>
        <end position="123"/>
    </location>
</feature>
<dbReference type="PANTHER" id="PTHR21180:SF32">
    <property type="entry name" value="ENDONUCLEASE_EXONUCLEASE_PHOSPHATASE FAMILY DOMAIN-CONTAINING PROTEIN 1"/>
    <property type="match status" value="1"/>
</dbReference>
<keyword evidence="2" id="KW-0812">Transmembrane</keyword>
<dbReference type="RefSeq" id="WP_269104631.1">
    <property type="nucleotide sequence ID" value="NZ_CP114063.1"/>
</dbReference>
<dbReference type="NCBIfam" id="TIGR00426">
    <property type="entry name" value="competence protein ComEA helix-hairpin-helix repeat region"/>
    <property type="match status" value="1"/>
</dbReference>
<dbReference type="InterPro" id="IPR003583">
    <property type="entry name" value="Hlx-hairpin-Hlx_DNA-bd_motif"/>
</dbReference>
<keyword evidence="2" id="KW-1133">Transmembrane helix</keyword>
<accession>A0AA47GAD6</accession>
<reference evidence="4" key="1">
    <citation type="submission" date="2022-12" db="EMBL/GenBank/DDBJ databases">
        <title>Whole genome sequence analysis of a duck derived balloon bacteium Aerococcus urinaeequi henan2020.</title>
        <authorList>
            <person name="Zhang H."/>
            <person name="Qiao H.X."/>
            <person name="Bian C.Z."/>
            <person name="Shu J.C."/>
        </authorList>
    </citation>
    <scope>NUCLEOTIDE SEQUENCE</scope>
    <source>
        <strain evidence="4">2020-HN-1</strain>
    </source>
</reference>
<dbReference type="SMART" id="SM00278">
    <property type="entry name" value="HhH1"/>
    <property type="match status" value="2"/>
</dbReference>
<feature type="compositionally biased region" description="Acidic residues" evidence="1">
    <location>
        <begin position="106"/>
        <end position="115"/>
    </location>
</feature>
<evidence type="ECO:0000313" key="5">
    <source>
        <dbReference type="Proteomes" id="UP001164714"/>
    </source>
</evidence>
<evidence type="ECO:0000259" key="3">
    <source>
        <dbReference type="SMART" id="SM00278"/>
    </source>
</evidence>
<evidence type="ECO:0000256" key="1">
    <source>
        <dbReference type="SAM" id="MobiDB-lite"/>
    </source>
</evidence>
<dbReference type="Pfam" id="PF10531">
    <property type="entry name" value="SLBB"/>
    <property type="match status" value="1"/>
</dbReference>
<dbReference type="GO" id="GO:0015627">
    <property type="term" value="C:type II protein secretion system complex"/>
    <property type="evidence" value="ECO:0007669"/>
    <property type="project" value="TreeGrafter"/>
</dbReference>
<feature type="domain" description="Helix-hairpin-helix DNA-binding motif class 1" evidence="3">
    <location>
        <begin position="228"/>
        <end position="247"/>
    </location>
</feature>
<sequence length="281" mass="30396">MNQLRAWLRQFQLDIKEMNIQQVWSLYRPYLLGIFVVFLTVSGLGIYGFSQVFQGRQGQTNALMVEAETDEAISDSLAPEEGLSKNSVVSSSAVSGIANEISREEANEEVNEESETNANSAPNETWYVDIKGAIKVPQVVPVTPGMRVHDVVEMAGGVTGEADQSQVNLAQLVTDQMVIYVPKVGEEVSPSTEALVADSKVTESAVSESSGDGTSDGDLVNINTADTTMLQTLSGIGEKRAADIINYRETNGLFETVDDLDQVSGIGEKTMEKLRPLITVN</sequence>
<protein>
    <submittedName>
        <fullName evidence="4">Helix-hairpin-helix domain-containing protein</fullName>
    </submittedName>
</protein>
<dbReference type="PANTHER" id="PTHR21180">
    <property type="entry name" value="ENDONUCLEASE/EXONUCLEASE/PHOSPHATASE FAMILY DOMAIN-CONTAINING PROTEIN 1"/>
    <property type="match status" value="1"/>
</dbReference>
<dbReference type="AlphaFoldDB" id="A0AA47GAD6"/>
<dbReference type="Pfam" id="PF12836">
    <property type="entry name" value="HHH_3"/>
    <property type="match status" value="1"/>
</dbReference>
<dbReference type="GO" id="GO:0015628">
    <property type="term" value="P:protein secretion by the type II secretion system"/>
    <property type="evidence" value="ECO:0007669"/>
    <property type="project" value="TreeGrafter"/>
</dbReference>